<reference evidence="20 21" key="1">
    <citation type="journal article" date="2016" name="Mol. Biol. Evol.">
        <title>Comparative Genomics of Early-Diverging Mushroom-Forming Fungi Provides Insights into the Origins of Lignocellulose Decay Capabilities.</title>
        <authorList>
            <person name="Nagy L.G."/>
            <person name="Riley R."/>
            <person name="Tritt A."/>
            <person name="Adam C."/>
            <person name="Daum C."/>
            <person name="Floudas D."/>
            <person name="Sun H."/>
            <person name="Yadav J.S."/>
            <person name="Pangilinan J."/>
            <person name="Larsson K.H."/>
            <person name="Matsuura K."/>
            <person name="Barry K."/>
            <person name="Labutti K."/>
            <person name="Kuo R."/>
            <person name="Ohm R.A."/>
            <person name="Bhattacharya S.S."/>
            <person name="Shirouzu T."/>
            <person name="Yoshinaga Y."/>
            <person name="Martin F.M."/>
            <person name="Grigoriev I.V."/>
            <person name="Hibbett D.S."/>
        </authorList>
    </citation>
    <scope>NUCLEOTIDE SEQUENCE [LARGE SCALE GENOMIC DNA]</scope>
    <source>
        <strain evidence="20 21">HHB14362 ss-1</strain>
    </source>
</reference>
<evidence type="ECO:0000256" key="7">
    <source>
        <dbReference type="ARBA" id="ARBA00022786"/>
    </source>
</evidence>
<keyword evidence="6 14" id="KW-0863">Zinc-finger</keyword>
<proteinExistence type="inferred from homology"/>
<dbReference type="Proteomes" id="UP000076761">
    <property type="component" value="Unassembled WGS sequence"/>
</dbReference>
<dbReference type="PANTHER" id="PTHR24006:SF664">
    <property type="entry name" value="UBIQUITIN CARBOXYL-TERMINAL HYDROLASE"/>
    <property type="match status" value="1"/>
</dbReference>
<dbReference type="CDD" id="cd14386">
    <property type="entry name" value="UBA2_UBP5"/>
    <property type="match status" value="1"/>
</dbReference>
<dbReference type="GO" id="GO:0006508">
    <property type="term" value="P:proteolysis"/>
    <property type="evidence" value="ECO:0007669"/>
    <property type="project" value="UniProtKB-KW"/>
</dbReference>
<keyword evidence="7 11" id="KW-0833">Ubl conjugation pathway</keyword>
<keyword evidence="4 11" id="KW-0479">Metal-binding</keyword>
<dbReference type="GO" id="GO:0008270">
    <property type="term" value="F:zinc ion binding"/>
    <property type="evidence" value="ECO:0007669"/>
    <property type="project" value="UniProtKB-UniRule"/>
</dbReference>
<dbReference type="PROSITE" id="PS50235">
    <property type="entry name" value="USP_3"/>
    <property type="match status" value="1"/>
</dbReference>
<evidence type="ECO:0000256" key="12">
    <source>
        <dbReference type="PIRSR" id="PIRSR016308-1"/>
    </source>
</evidence>
<evidence type="ECO:0000259" key="17">
    <source>
        <dbReference type="PROSITE" id="PS50030"/>
    </source>
</evidence>
<evidence type="ECO:0000256" key="1">
    <source>
        <dbReference type="ARBA" id="ARBA00000707"/>
    </source>
</evidence>
<keyword evidence="3 11" id="KW-0645">Protease</keyword>
<dbReference type="EC" id="3.4.19.12" evidence="11 15"/>
<dbReference type="CDD" id="cd02658">
    <property type="entry name" value="Peptidase_C19B"/>
    <property type="match status" value="1"/>
</dbReference>
<evidence type="ECO:0000256" key="15">
    <source>
        <dbReference type="RuleBase" id="RU366025"/>
    </source>
</evidence>
<dbReference type="Pfam" id="PF00627">
    <property type="entry name" value="UBA"/>
    <property type="match status" value="2"/>
</dbReference>
<dbReference type="Pfam" id="PF17807">
    <property type="entry name" value="zf-UBP_var"/>
    <property type="match status" value="1"/>
</dbReference>
<dbReference type="InterPro" id="IPR001394">
    <property type="entry name" value="Peptidase_C19_UCH"/>
</dbReference>
<dbReference type="Pfam" id="PF02148">
    <property type="entry name" value="zf-UBP"/>
    <property type="match status" value="1"/>
</dbReference>
<keyword evidence="9 11" id="KW-0788">Thiol protease</keyword>
<keyword evidence="5" id="KW-0677">Repeat</keyword>
<dbReference type="PROSITE" id="PS50271">
    <property type="entry name" value="ZF_UBP"/>
    <property type="match status" value="1"/>
</dbReference>
<dbReference type="FunFam" id="1.10.8.10:FF:000103">
    <property type="entry name" value="Ubiquitin carboxyl-terminal hydrolase"/>
    <property type="match status" value="1"/>
</dbReference>
<dbReference type="PROSITE" id="PS00973">
    <property type="entry name" value="USP_2"/>
    <property type="match status" value="1"/>
</dbReference>
<feature type="compositionally biased region" description="Polar residues" evidence="16">
    <location>
        <begin position="386"/>
        <end position="400"/>
    </location>
</feature>
<evidence type="ECO:0000313" key="20">
    <source>
        <dbReference type="EMBL" id="KZT24347.1"/>
    </source>
</evidence>
<evidence type="ECO:0000256" key="2">
    <source>
        <dbReference type="ARBA" id="ARBA00009085"/>
    </source>
</evidence>
<evidence type="ECO:0000256" key="11">
    <source>
        <dbReference type="PIRNR" id="PIRNR016308"/>
    </source>
</evidence>
<feature type="region of interest" description="Disordered" evidence="16">
    <location>
        <begin position="716"/>
        <end position="743"/>
    </location>
</feature>
<evidence type="ECO:0000256" key="9">
    <source>
        <dbReference type="ARBA" id="ARBA00022807"/>
    </source>
</evidence>
<evidence type="ECO:0000256" key="13">
    <source>
        <dbReference type="PIRSR" id="PIRSR016308-3"/>
    </source>
</evidence>
<keyword evidence="21" id="KW-1185">Reference proteome</keyword>
<feature type="binding site" evidence="13">
    <location>
        <position position="221"/>
    </location>
    <ligand>
        <name>Zn(2+)</name>
        <dbReference type="ChEBI" id="CHEBI:29105"/>
    </ligand>
</feature>
<evidence type="ECO:0000256" key="5">
    <source>
        <dbReference type="ARBA" id="ARBA00022737"/>
    </source>
</evidence>
<evidence type="ECO:0000259" key="19">
    <source>
        <dbReference type="PROSITE" id="PS50271"/>
    </source>
</evidence>
<dbReference type="GO" id="GO:0005634">
    <property type="term" value="C:nucleus"/>
    <property type="evidence" value="ECO:0007669"/>
    <property type="project" value="TreeGrafter"/>
</dbReference>
<dbReference type="SUPFAM" id="SSF57850">
    <property type="entry name" value="RING/U-box"/>
    <property type="match status" value="2"/>
</dbReference>
<feature type="compositionally biased region" description="Polar residues" evidence="16">
    <location>
        <begin position="728"/>
        <end position="743"/>
    </location>
</feature>
<dbReference type="Gene3D" id="3.90.70.10">
    <property type="entry name" value="Cysteine proteinases"/>
    <property type="match status" value="2"/>
</dbReference>
<dbReference type="InParanoid" id="A0A165RW67"/>
<dbReference type="Gene3D" id="3.30.40.10">
    <property type="entry name" value="Zinc/RING finger domain, C3HC4 (zinc finger)"/>
    <property type="match status" value="2"/>
</dbReference>
<evidence type="ECO:0000256" key="14">
    <source>
        <dbReference type="PROSITE-ProRule" id="PRU00502"/>
    </source>
</evidence>
<protein>
    <recommendedName>
        <fullName evidence="11 15">Ubiquitin carboxyl-terminal hydrolase</fullName>
        <ecNumber evidence="11 15">3.4.19.12</ecNumber>
    </recommendedName>
</protein>
<evidence type="ECO:0000256" key="6">
    <source>
        <dbReference type="ARBA" id="ARBA00022771"/>
    </source>
</evidence>
<dbReference type="SMART" id="SM00290">
    <property type="entry name" value="ZnF_UBP"/>
    <property type="match status" value="2"/>
</dbReference>
<dbReference type="STRING" id="1314782.A0A165RW67"/>
<feature type="domain" description="UBP-type" evidence="19">
    <location>
        <begin position="164"/>
        <end position="273"/>
    </location>
</feature>
<dbReference type="AlphaFoldDB" id="A0A165RW67"/>
<dbReference type="InterPro" id="IPR050164">
    <property type="entry name" value="Peptidase_C19"/>
</dbReference>
<evidence type="ECO:0000256" key="3">
    <source>
        <dbReference type="ARBA" id="ARBA00022670"/>
    </source>
</evidence>
<feature type="domain" description="UBA" evidence="17">
    <location>
        <begin position="615"/>
        <end position="656"/>
    </location>
</feature>
<evidence type="ECO:0000256" key="10">
    <source>
        <dbReference type="ARBA" id="ARBA00022833"/>
    </source>
</evidence>
<dbReference type="InterPro" id="IPR028889">
    <property type="entry name" value="USP"/>
</dbReference>
<dbReference type="PIRSF" id="PIRSF016308">
    <property type="entry name" value="UBP"/>
    <property type="match status" value="1"/>
</dbReference>
<dbReference type="FunFam" id="3.30.40.10:FF:000396">
    <property type="entry name" value="Ubiquitin carboxyl-terminal hydrolase"/>
    <property type="match status" value="1"/>
</dbReference>
<accession>A0A165RW67</accession>
<dbReference type="InterPro" id="IPR038765">
    <property type="entry name" value="Papain-like_cys_pep_sf"/>
</dbReference>
<feature type="domain" description="UBA" evidence="17">
    <location>
        <begin position="676"/>
        <end position="716"/>
    </location>
</feature>
<gene>
    <name evidence="20" type="ORF">NEOLEDRAFT_1094595</name>
</gene>
<dbReference type="EMBL" id="KV425578">
    <property type="protein sequence ID" value="KZT24347.1"/>
    <property type="molecule type" value="Genomic_DNA"/>
</dbReference>
<dbReference type="CDD" id="cd14385">
    <property type="entry name" value="UBA1_spUBP14_like"/>
    <property type="match status" value="1"/>
</dbReference>
<dbReference type="OrthoDB" id="361536at2759"/>
<feature type="binding site" evidence="13">
    <location>
        <position position="191"/>
    </location>
    <ligand>
        <name>Zn(2+)</name>
        <dbReference type="ChEBI" id="CHEBI:29105"/>
    </ligand>
</feature>
<dbReference type="InterPro" id="IPR001607">
    <property type="entry name" value="Znf_UBP"/>
</dbReference>
<evidence type="ECO:0000313" key="21">
    <source>
        <dbReference type="Proteomes" id="UP000076761"/>
    </source>
</evidence>
<keyword evidence="8 11" id="KW-0378">Hydrolase</keyword>
<feature type="domain" description="USP" evidence="18">
    <location>
        <begin position="315"/>
        <end position="823"/>
    </location>
</feature>
<dbReference type="InterPro" id="IPR009060">
    <property type="entry name" value="UBA-like_sf"/>
</dbReference>
<comment type="catalytic activity">
    <reaction evidence="1 11 15">
        <text>Thiol-dependent hydrolysis of ester, thioester, amide, peptide and isopeptide bonds formed by the C-terminal Gly of ubiquitin (a 76-residue protein attached to proteins as an intracellular targeting signal).</text>
        <dbReference type="EC" id="3.4.19.12"/>
    </reaction>
</comment>
<name>A0A165RW67_9AGAM</name>
<dbReference type="SMART" id="SM00165">
    <property type="entry name" value="UBA"/>
    <property type="match status" value="2"/>
</dbReference>
<dbReference type="Pfam" id="PF00443">
    <property type="entry name" value="UCH"/>
    <property type="match status" value="1"/>
</dbReference>
<dbReference type="InterPro" id="IPR016652">
    <property type="entry name" value="Ubiquitinyl_hydrolase"/>
</dbReference>
<feature type="binding site" evidence="13">
    <location>
        <position position="188"/>
    </location>
    <ligand>
        <name>Zn(2+)</name>
        <dbReference type="ChEBI" id="CHEBI:29105"/>
    </ligand>
</feature>
<dbReference type="GO" id="GO:0016579">
    <property type="term" value="P:protein deubiquitination"/>
    <property type="evidence" value="ECO:0007669"/>
    <property type="project" value="InterPro"/>
</dbReference>
<dbReference type="FunCoup" id="A0A165RW67">
    <property type="interactions" value="667"/>
</dbReference>
<evidence type="ECO:0000256" key="8">
    <source>
        <dbReference type="ARBA" id="ARBA00022801"/>
    </source>
</evidence>
<dbReference type="SUPFAM" id="SSF54001">
    <property type="entry name" value="Cysteine proteinases"/>
    <property type="match status" value="1"/>
</dbReference>
<dbReference type="FunFam" id="1.10.8.10:FF:000086">
    <property type="entry name" value="Ubiquitin carboxyl-terminal hydrolase"/>
    <property type="match status" value="1"/>
</dbReference>
<dbReference type="FunFam" id="3.30.40.10:FF:000587">
    <property type="entry name" value="Ubiquitin carboxyl-terminal hydrolase"/>
    <property type="match status" value="1"/>
</dbReference>
<dbReference type="InterPro" id="IPR015940">
    <property type="entry name" value="UBA"/>
</dbReference>
<dbReference type="InterPro" id="IPR013083">
    <property type="entry name" value="Znf_RING/FYVE/PHD"/>
</dbReference>
<dbReference type="Gene3D" id="1.10.8.10">
    <property type="entry name" value="DNA helicase RuvA subunit, C-terminal domain"/>
    <property type="match status" value="2"/>
</dbReference>
<feature type="active site" description="Proton acceptor" evidence="12">
    <location>
        <position position="767"/>
    </location>
</feature>
<dbReference type="InterPro" id="IPR018200">
    <property type="entry name" value="USP_CS"/>
</dbReference>
<feature type="active site" description="Nucleophile" evidence="12">
    <location>
        <position position="324"/>
    </location>
</feature>
<organism evidence="20 21">
    <name type="scientific">Neolentinus lepideus HHB14362 ss-1</name>
    <dbReference type="NCBI Taxonomy" id="1314782"/>
    <lineage>
        <taxon>Eukaryota</taxon>
        <taxon>Fungi</taxon>
        <taxon>Dikarya</taxon>
        <taxon>Basidiomycota</taxon>
        <taxon>Agaricomycotina</taxon>
        <taxon>Agaricomycetes</taxon>
        <taxon>Gloeophyllales</taxon>
        <taxon>Gloeophyllaceae</taxon>
        <taxon>Neolentinus</taxon>
    </lineage>
</organism>
<dbReference type="InterPro" id="IPR041432">
    <property type="entry name" value="UBP13_Znf-UBP_var"/>
</dbReference>
<dbReference type="GO" id="GO:0004843">
    <property type="term" value="F:cysteine-type deubiquitinase activity"/>
    <property type="evidence" value="ECO:0007669"/>
    <property type="project" value="UniProtKB-UniRule"/>
</dbReference>
<dbReference type="GO" id="GO:0005829">
    <property type="term" value="C:cytosol"/>
    <property type="evidence" value="ECO:0007669"/>
    <property type="project" value="TreeGrafter"/>
</dbReference>
<evidence type="ECO:0000256" key="16">
    <source>
        <dbReference type="SAM" id="MobiDB-lite"/>
    </source>
</evidence>
<sequence length="823" mass="91133">MSNQCQHLEDISKLRGPKLSQSVHREECTQCFDNQDHPLGIDVCLTCFNGGCLGAERHHARTHFEKSSHSFTLNVRRKLKPSANRTEDEEPPAKMKKLAIVEDREEDKYDWITTLKCWRCDPQGGRELPKVSSTPEVQSLIKEVMTSLSSARQSEVKAWEEEIEACEHSVLLDQYETGAIPASGLAHCAKCDLKENLWLCLTCGSLGCGRQQFGGLGGNGHGLQHYEETKHPVSVKLGTITPEGNADIYCYICNDAKVDPDLARHLRNFGINVETQTKTEKSMTELQIEHNLKFDFSLTDESGNALEPVFGPGLTGLSNLGNSCYMASIVQTLFSLDPFRQRYYPTAVQHWETCTELLPANCIECQMAKLADGLLSGRYSHPRPMNSVSPDTSEPKTTNPMVHDSPTPVFQEGVRPMGFKALIGKDHAEFSTMRQQDAEEFLTHLLTVLRRQGKRAGVSEEHLPTEVFAFGMEQRLQCGECKKVRYRVDEVDSVSVPVPANEAGKDEEGKTLWEDVPLKECLDIVMSPEGLEYTCPACRKKVLATKQSKFATFPGVLVVHARKFQLVNWVPSKLDVPVILPPSDTLQLDGYLGHGMQHDEEQLPEEITGASSQPQFNEAAMAQLEAMGFPIIRCQKSLLATGNRDPEAAMEWLFAHMDDPDIDAPLGTTSSSAGPEPSAEQIGVLADMGFTFAQAKKALRETGGDAERAVEWLFSHPDDMGEDAPPTSDASGSTSTSKKVPGTSQLPAKYRLKAFISHKGPSVHSGHYVAHIRHPAHGSDIAVDESDPDEGWVLFNDEKVVKADRESVRALKKLAYLYVFEKL</sequence>
<dbReference type="PANTHER" id="PTHR24006">
    <property type="entry name" value="UBIQUITIN CARBOXYL-TERMINAL HYDROLASE"/>
    <property type="match status" value="1"/>
</dbReference>
<comment type="similarity">
    <text evidence="2 11 15">Belongs to the peptidase C19 family.</text>
</comment>
<dbReference type="PROSITE" id="PS50030">
    <property type="entry name" value="UBA"/>
    <property type="match status" value="2"/>
</dbReference>
<evidence type="ECO:0000259" key="18">
    <source>
        <dbReference type="PROSITE" id="PS50235"/>
    </source>
</evidence>
<evidence type="ECO:0000256" key="4">
    <source>
        <dbReference type="ARBA" id="ARBA00022723"/>
    </source>
</evidence>
<feature type="binding site" evidence="13">
    <location>
        <position position="208"/>
    </location>
    <ligand>
        <name>Zn(2+)</name>
        <dbReference type="ChEBI" id="CHEBI:29105"/>
    </ligand>
</feature>
<keyword evidence="10 11" id="KW-0862">Zinc</keyword>
<dbReference type="PROSITE" id="PS00972">
    <property type="entry name" value="USP_1"/>
    <property type="match status" value="1"/>
</dbReference>
<dbReference type="SUPFAM" id="SSF46934">
    <property type="entry name" value="UBA-like"/>
    <property type="match status" value="1"/>
</dbReference>
<feature type="region of interest" description="Disordered" evidence="16">
    <location>
        <begin position="382"/>
        <end position="410"/>
    </location>
</feature>